<dbReference type="Gene3D" id="3.30.465.10">
    <property type="match status" value="2"/>
</dbReference>
<organism evidence="8">
    <name type="scientific">Cladocopium goreaui</name>
    <dbReference type="NCBI Taxonomy" id="2562237"/>
    <lineage>
        <taxon>Eukaryota</taxon>
        <taxon>Sar</taxon>
        <taxon>Alveolata</taxon>
        <taxon>Dinophyceae</taxon>
        <taxon>Suessiales</taxon>
        <taxon>Symbiodiniaceae</taxon>
        <taxon>Cladocopium</taxon>
    </lineage>
</organism>
<dbReference type="GO" id="GO:0016491">
    <property type="term" value="F:oxidoreductase activity"/>
    <property type="evidence" value="ECO:0007669"/>
    <property type="project" value="UniProtKB-KW"/>
</dbReference>
<evidence type="ECO:0000256" key="4">
    <source>
        <dbReference type="ARBA" id="ARBA00022827"/>
    </source>
</evidence>
<dbReference type="PANTHER" id="PTHR42973">
    <property type="entry name" value="BINDING OXIDOREDUCTASE, PUTATIVE (AFU_ORTHOLOGUE AFUA_1G17690)-RELATED"/>
    <property type="match status" value="1"/>
</dbReference>
<evidence type="ECO:0000256" key="2">
    <source>
        <dbReference type="ARBA" id="ARBA00005466"/>
    </source>
</evidence>
<dbReference type="InterPro" id="IPR006094">
    <property type="entry name" value="Oxid_FAD_bind_N"/>
</dbReference>
<dbReference type="AlphaFoldDB" id="A0A9P1C805"/>
<evidence type="ECO:0000259" key="7">
    <source>
        <dbReference type="PROSITE" id="PS51387"/>
    </source>
</evidence>
<dbReference type="Gene3D" id="3.40.462.20">
    <property type="match status" value="1"/>
</dbReference>
<accession>A0A9P1C805</accession>
<dbReference type="PANTHER" id="PTHR42973:SF39">
    <property type="entry name" value="FAD-BINDING PCMH-TYPE DOMAIN-CONTAINING PROTEIN"/>
    <property type="match status" value="1"/>
</dbReference>
<dbReference type="PROSITE" id="PS51387">
    <property type="entry name" value="FAD_PCMH"/>
    <property type="match status" value="1"/>
</dbReference>
<dbReference type="GO" id="GO:0071949">
    <property type="term" value="F:FAD binding"/>
    <property type="evidence" value="ECO:0007669"/>
    <property type="project" value="InterPro"/>
</dbReference>
<keyword evidence="11" id="KW-1185">Reference proteome</keyword>
<evidence type="ECO:0000256" key="6">
    <source>
        <dbReference type="SAM" id="MobiDB-lite"/>
    </source>
</evidence>
<comment type="cofactor">
    <cofactor evidence="1">
        <name>FAD</name>
        <dbReference type="ChEBI" id="CHEBI:57692"/>
    </cofactor>
</comment>
<feature type="compositionally biased region" description="Basic and acidic residues" evidence="6">
    <location>
        <begin position="14"/>
        <end position="38"/>
    </location>
</feature>
<dbReference type="InterPro" id="IPR016169">
    <property type="entry name" value="FAD-bd_PCMH_sub2"/>
</dbReference>
<protein>
    <submittedName>
        <fullName evidence="10">FAD-binding PCMH-type domain-containing protein</fullName>
    </submittedName>
</protein>
<sequence>MSNAERLSLLAEKLKARGKDGREGREPSRDPQYVRDSSDVSGATFSLDLQTHHVIVKPKSIQDVVACLQDASTTGCSVSVVGGNHSGYGRTGDLVLEMSHFSWVQTLKERAERVQEAQKEAQQVVEVDAEKVVEDSQRQREIDGVVHEADPDVLLRIGAGVTLKDVAIAAVERRLAVPLGTAPTVGLGLILQGGVGHLTRSLGLALDAIHSLQMVTAKAEVVNLSRDSPEPELKELFWAAVGCAPNFGVVTSVTLEAAPFRHCNSFRQVYELQKGKDEDSAISFCCLQKYLSWSAELPVDCSADCCLYFKDDKTFEPSSILMGIYTYDFGGVSARLDLSGGPTLLLEKLLEKQSVAELMDQEPYLCEQPDGTVHRGFIPKRSFSSVHYFSKRLQICARTW</sequence>
<dbReference type="Proteomes" id="UP001152797">
    <property type="component" value="Unassembled WGS sequence"/>
</dbReference>
<dbReference type="Pfam" id="PF01565">
    <property type="entry name" value="FAD_binding_4"/>
    <property type="match status" value="1"/>
</dbReference>
<proteinExistence type="inferred from homology"/>
<dbReference type="InterPro" id="IPR050416">
    <property type="entry name" value="FAD-linked_Oxidoreductase"/>
</dbReference>
<gene>
    <name evidence="8" type="ORF">C1SCF055_LOCUS13700</name>
</gene>
<dbReference type="EMBL" id="CAMXCT010001073">
    <property type="protein sequence ID" value="CAI3986338.1"/>
    <property type="molecule type" value="Genomic_DNA"/>
</dbReference>
<reference evidence="8" key="1">
    <citation type="submission" date="2022-10" db="EMBL/GenBank/DDBJ databases">
        <authorList>
            <person name="Chen Y."/>
            <person name="Dougan E. K."/>
            <person name="Chan C."/>
            <person name="Rhodes N."/>
            <person name="Thang M."/>
        </authorList>
    </citation>
    <scope>NUCLEOTIDE SEQUENCE</scope>
</reference>
<feature type="domain" description="FAD-binding PCMH-type" evidence="7">
    <location>
        <begin position="47"/>
        <end position="260"/>
    </location>
</feature>
<keyword evidence="5" id="KW-0560">Oxidoreductase</keyword>
<dbReference type="SUPFAM" id="SSF56176">
    <property type="entry name" value="FAD-binding/transporter-associated domain-like"/>
    <property type="match status" value="1"/>
</dbReference>
<dbReference type="InterPro" id="IPR036318">
    <property type="entry name" value="FAD-bd_PCMH-like_sf"/>
</dbReference>
<evidence type="ECO:0000313" key="8">
    <source>
        <dbReference type="EMBL" id="CAI3986338.1"/>
    </source>
</evidence>
<evidence type="ECO:0000313" key="11">
    <source>
        <dbReference type="Proteomes" id="UP001152797"/>
    </source>
</evidence>
<dbReference type="OrthoDB" id="363185at2759"/>
<dbReference type="EMBL" id="CAMXCT020001073">
    <property type="protein sequence ID" value="CAL1139713.1"/>
    <property type="molecule type" value="Genomic_DNA"/>
</dbReference>
<comment type="caution">
    <text evidence="8">The sequence shown here is derived from an EMBL/GenBank/DDBJ whole genome shotgun (WGS) entry which is preliminary data.</text>
</comment>
<evidence type="ECO:0000256" key="5">
    <source>
        <dbReference type="ARBA" id="ARBA00023002"/>
    </source>
</evidence>
<dbReference type="InterPro" id="IPR016166">
    <property type="entry name" value="FAD-bd_PCMH"/>
</dbReference>
<reference evidence="9" key="2">
    <citation type="submission" date="2024-04" db="EMBL/GenBank/DDBJ databases">
        <authorList>
            <person name="Chen Y."/>
            <person name="Shah S."/>
            <person name="Dougan E. K."/>
            <person name="Thang M."/>
            <person name="Chan C."/>
        </authorList>
    </citation>
    <scope>NUCLEOTIDE SEQUENCE [LARGE SCALE GENOMIC DNA]</scope>
</reference>
<evidence type="ECO:0000256" key="3">
    <source>
        <dbReference type="ARBA" id="ARBA00022630"/>
    </source>
</evidence>
<name>A0A9P1C805_9DINO</name>
<keyword evidence="4" id="KW-0274">FAD</keyword>
<comment type="similarity">
    <text evidence="2">Belongs to the oxygen-dependent FAD-linked oxidoreductase family.</text>
</comment>
<dbReference type="EMBL" id="CAMXCT030001073">
    <property type="protein sequence ID" value="CAL4773650.1"/>
    <property type="molecule type" value="Genomic_DNA"/>
</dbReference>
<evidence type="ECO:0000313" key="10">
    <source>
        <dbReference type="EMBL" id="CAL4773650.1"/>
    </source>
</evidence>
<evidence type="ECO:0000313" key="9">
    <source>
        <dbReference type="EMBL" id="CAL1139713.1"/>
    </source>
</evidence>
<keyword evidence="3" id="KW-0285">Flavoprotein</keyword>
<evidence type="ECO:0000256" key="1">
    <source>
        <dbReference type="ARBA" id="ARBA00001974"/>
    </source>
</evidence>
<feature type="region of interest" description="Disordered" evidence="6">
    <location>
        <begin position="14"/>
        <end position="39"/>
    </location>
</feature>